<dbReference type="Proteomes" id="UP000316095">
    <property type="component" value="Unassembled WGS sequence"/>
</dbReference>
<keyword evidence="2" id="KW-1185">Reference proteome</keyword>
<gene>
    <name evidence="1" type="ORF">Pan54_30240</name>
</gene>
<dbReference type="RefSeq" id="WP_146504160.1">
    <property type="nucleotide sequence ID" value="NZ_SJPG01000001.1"/>
</dbReference>
<accession>A0A5C5XIZ3</accession>
<evidence type="ECO:0000313" key="1">
    <source>
        <dbReference type="EMBL" id="TWT62283.1"/>
    </source>
</evidence>
<protein>
    <submittedName>
        <fullName evidence="1">Uncharacterized protein</fullName>
    </submittedName>
</protein>
<reference evidence="1 2" key="1">
    <citation type="submission" date="2019-02" db="EMBL/GenBank/DDBJ databases">
        <title>Deep-cultivation of Planctomycetes and their phenomic and genomic characterization uncovers novel biology.</title>
        <authorList>
            <person name="Wiegand S."/>
            <person name="Jogler M."/>
            <person name="Boedeker C."/>
            <person name="Pinto D."/>
            <person name="Vollmers J."/>
            <person name="Rivas-Marin E."/>
            <person name="Kohn T."/>
            <person name="Peeters S.H."/>
            <person name="Heuer A."/>
            <person name="Rast P."/>
            <person name="Oberbeckmann S."/>
            <person name="Bunk B."/>
            <person name="Jeske O."/>
            <person name="Meyerdierks A."/>
            <person name="Storesund J.E."/>
            <person name="Kallscheuer N."/>
            <person name="Luecker S."/>
            <person name="Lage O.M."/>
            <person name="Pohl T."/>
            <person name="Merkel B.J."/>
            <person name="Hornburger P."/>
            <person name="Mueller R.-W."/>
            <person name="Bruemmer F."/>
            <person name="Labrenz M."/>
            <person name="Spormann A.M."/>
            <person name="Op Den Camp H."/>
            <person name="Overmann J."/>
            <person name="Amann R."/>
            <person name="Jetten M.S.M."/>
            <person name="Mascher T."/>
            <person name="Medema M.H."/>
            <person name="Devos D.P."/>
            <person name="Kaster A.-K."/>
            <person name="Ovreas L."/>
            <person name="Rohde M."/>
            <person name="Galperin M.Y."/>
            <person name="Jogler C."/>
        </authorList>
    </citation>
    <scope>NUCLEOTIDE SEQUENCE [LARGE SCALE GENOMIC DNA]</scope>
    <source>
        <strain evidence="1 2">Pan54</strain>
    </source>
</reference>
<dbReference type="EMBL" id="SJPG01000001">
    <property type="protein sequence ID" value="TWT62283.1"/>
    <property type="molecule type" value="Genomic_DNA"/>
</dbReference>
<organism evidence="1 2">
    <name type="scientific">Rubinisphaera italica</name>
    <dbReference type="NCBI Taxonomy" id="2527969"/>
    <lineage>
        <taxon>Bacteria</taxon>
        <taxon>Pseudomonadati</taxon>
        <taxon>Planctomycetota</taxon>
        <taxon>Planctomycetia</taxon>
        <taxon>Planctomycetales</taxon>
        <taxon>Planctomycetaceae</taxon>
        <taxon>Rubinisphaera</taxon>
    </lineage>
</organism>
<sequence>MMRNTRFIIPGLMILVGIGFFAETVQAQRNQRARRSRSEEMLRERLEDRLKTDTTDAIKLLNQDFTAFTEKYLDSDAFGYSEEKPVPSEIERMRNVLNLFAAAPLLIMDENQEAVLFVKMTEEESKAFAPPSPVKKKTEFDVTGYGDDISKVIRSGLADLQAKNYQDFINKLYPLAELEQLKEEEQESWVVEQLSENEIQLKQLQQDFQQLLSIEATITNFQGMTLAVFQISTGKNYPNANQYRYQFDELGAPSDRIVAFEKVGKNWRFVDGNKQAREALQSARGGLSRDGFIQLRWELKDSEWRIVEIPFF</sequence>
<comment type="caution">
    <text evidence="1">The sequence shown here is derived from an EMBL/GenBank/DDBJ whole genome shotgun (WGS) entry which is preliminary data.</text>
</comment>
<name>A0A5C5XIZ3_9PLAN</name>
<proteinExistence type="predicted"/>
<dbReference type="AlphaFoldDB" id="A0A5C5XIZ3"/>
<evidence type="ECO:0000313" key="2">
    <source>
        <dbReference type="Proteomes" id="UP000316095"/>
    </source>
</evidence>